<dbReference type="Proteomes" id="UP000679690">
    <property type="component" value="Unassembled WGS sequence"/>
</dbReference>
<dbReference type="RefSeq" id="WP_208472551.1">
    <property type="nucleotide sequence ID" value="NZ_JAGFNS010000037.1"/>
</dbReference>
<dbReference type="Gene3D" id="3.40.50.620">
    <property type="entry name" value="HUPs"/>
    <property type="match status" value="1"/>
</dbReference>
<protein>
    <recommendedName>
        <fullName evidence="3">Asparagine synthase (Glutamine-hydrolysing)</fullName>
    </recommendedName>
</protein>
<dbReference type="InterPro" id="IPR014729">
    <property type="entry name" value="Rossmann-like_a/b/a_fold"/>
</dbReference>
<keyword evidence="2" id="KW-1185">Reference proteome</keyword>
<dbReference type="InterPro" id="IPR029055">
    <property type="entry name" value="Ntn_hydrolases_N"/>
</dbReference>
<dbReference type="EMBL" id="JAGFNS010000037">
    <property type="protein sequence ID" value="MBO3743300.1"/>
    <property type="molecule type" value="Genomic_DNA"/>
</dbReference>
<dbReference type="SUPFAM" id="SSF56235">
    <property type="entry name" value="N-terminal nucleophile aminohydrolases (Ntn hydrolases)"/>
    <property type="match status" value="1"/>
</dbReference>
<sequence length="602" mass="63869">MRAFLCVSLAPGAPERLRRPVQAALDCLTDADTTVENPQRSASEWIAVAGGEPGDTPPADDRPFTVRLARAVRTRESSLDTADLGALLTAGGSALAGLLPPFAAAHRATSGGPVLVAGDWLGFRQLYRWTAPGVAAVSTSARALAVLAGAGFDAAGLGAQALIGWQIGDATIFPGVTALPPASIATLHEGTLTVRQYAAPPARAATPPALDDAVAEMADILRAFETAYVDQHPDTVLQLTGGHDSRILLAAVPPALRPGLRAMTLGTPGSADVRIAADLSRRLGLRHQVHRMDEQRWPEPEAAHHLALDAARALECLASPLALAPLLLAESHLEQGHRLSGLGGEVARGFYYAGQPAHATTSPQLVERLARWRLFSNEAVAPDALDPSVLAAARASTLGRLTELFPGGDWMRATDDFYLLHRMHRWAGVHGTVAAVRRHFINPMFDRRFIELALAVSPADKRDSQLLGRLMSRLDPALAAIPLDTGLVPARLGARSLRSRLATRTVEARKIAGKVGQRLTRGRRPQLGATEYATLVLTHWRAEPKVCAPLYTVPSLRAEWLDGLLTGAHDADATTIAFLINLLAATPEPGPLRGGPAPQAEP</sequence>
<reference evidence="1 2" key="1">
    <citation type="submission" date="2021-03" db="EMBL/GenBank/DDBJ databases">
        <title>Actinoplanes flavus sp. nov., a novel actinomycete isolated from Coconut Palm rhizosphere soil.</title>
        <authorList>
            <person name="Luo X."/>
        </authorList>
    </citation>
    <scope>NUCLEOTIDE SEQUENCE [LARGE SCALE GENOMIC DNA]</scope>
    <source>
        <strain evidence="1 2">NEAU-H7</strain>
    </source>
</reference>
<dbReference type="SUPFAM" id="SSF52402">
    <property type="entry name" value="Adenine nucleotide alpha hydrolases-like"/>
    <property type="match status" value="1"/>
</dbReference>
<gene>
    <name evidence="1" type="ORF">J5X75_37965</name>
</gene>
<evidence type="ECO:0000313" key="2">
    <source>
        <dbReference type="Proteomes" id="UP000679690"/>
    </source>
</evidence>
<proteinExistence type="predicted"/>
<comment type="caution">
    <text evidence="1">The sequence shown here is derived from an EMBL/GenBank/DDBJ whole genome shotgun (WGS) entry which is preliminary data.</text>
</comment>
<organism evidence="1 2">
    <name type="scientific">Actinoplanes flavus</name>
    <dbReference type="NCBI Taxonomy" id="2820290"/>
    <lineage>
        <taxon>Bacteria</taxon>
        <taxon>Bacillati</taxon>
        <taxon>Actinomycetota</taxon>
        <taxon>Actinomycetes</taxon>
        <taxon>Micromonosporales</taxon>
        <taxon>Micromonosporaceae</taxon>
        <taxon>Actinoplanes</taxon>
    </lineage>
</organism>
<name>A0ABS3UXJ1_9ACTN</name>
<evidence type="ECO:0008006" key="3">
    <source>
        <dbReference type="Google" id="ProtNLM"/>
    </source>
</evidence>
<accession>A0ABS3UXJ1</accession>
<evidence type="ECO:0000313" key="1">
    <source>
        <dbReference type="EMBL" id="MBO3743300.1"/>
    </source>
</evidence>